<proteinExistence type="predicted"/>
<reference evidence="2" key="1">
    <citation type="submission" date="2015-03" db="EMBL/GenBank/DDBJ databases">
        <authorList>
            <person name="Wibberg D."/>
        </authorList>
    </citation>
    <scope>NUCLEOTIDE SEQUENCE [LARGE SCALE GENOMIC DNA]</scope>
</reference>
<gene>
    <name evidence="1" type="ORF">PRIO_0248</name>
</gene>
<dbReference type="HOGENOM" id="CLU_1401274_0_0_9"/>
<dbReference type="PATRIC" id="fig|1073571.4.peg.235"/>
<dbReference type="AlphaFoldDB" id="A0A0E4H6B2"/>
<dbReference type="RefSeq" id="WP_020425754.1">
    <property type="nucleotide sequence ID" value="NZ_AGBD01000029.1"/>
</dbReference>
<protein>
    <submittedName>
        <fullName evidence="1">Uncharacterized protein</fullName>
    </submittedName>
</protein>
<dbReference type="Proteomes" id="UP000033163">
    <property type="component" value="Chromosome I"/>
</dbReference>
<name>A0A0E4H6B2_9BACL</name>
<evidence type="ECO:0000313" key="2">
    <source>
        <dbReference type="Proteomes" id="UP000033163"/>
    </source>
</evidence>
<dbReference type="KEGG" id="pri:PRIO_0248"/>
<organism evidence="1 2">
    <name type="scientific">Paenibacillus riograndensis SBR5</name>
    <dbReference type="NCBI Taxonomy" id="1073571"/>
    <lineage>
        <taxon>Bacteria</taxon>
        <taxon>Bacillati</taxon>
        <taxon>Bacillota</taxon>
        <taxon>Bacilli</taxon>
        <taxon>Bacillales</taxon>
        <taxon>Paenibacillaceae</taxon>
        <taxon>Paenibacillus</taxon>
        <taxon>Paenibacillus sonchi group</taxon>
    </lineage>
</organism>
<evidence type="ECO:0000313" key="1">
    <source>
        <dbReference type="EMBL" id="CQR51502.1"/>
    </source>
</evidence>
<dbReference type="EMBL" id="LN831776">
    <property type="protein sequence ID" value="CQR51502.1"/>
    <property type="molecule type" value="Genomic_DNA"/>
</dbReference>
<sequence length="194" mass="22916">MDEVVQVIYSPSEIYKVEIIKRNRDGLFTFLIYKWIEHDPDVKEIMNEEGFWGPLFSQKSLSDTAERAIQTAIEALQNVSSEDIILTAEKEVRMHSTLKEPWHILEDQFKGMLEKELESELSAMHRLFQKDLTAFARSYASDDVLFHEISTGQYYLVHLTWNQNKNERFPSFSVFSSFDDFIKYCEDTFQFIED</sequence>
<accession>A0A0E4H6B2</accession>